<keyword evidence="3" id="KW-1185">Reference proteome</keyword>
<dbReference type="Gene3D" id="3.40.630.30">
    <property type="match status" value="1"/>
</dbReference>
<evidence type="ECO:0000313" key="3">
    <source>
        <dbReference type="Proteomes" id="UP001580407"/>
    </source>
</evidence>
<organism evidence="2 3">
    <name type="scientific">Paenibacillus terreus</name>
    <dbReference type="NCBI Taxonomy" id="1387834"/>
    <lineage>
        <taxon>Bacteria</taxon>
        <taxon>Bacillati</taxon>
        <taxon>Bacillota</taxon>
        <taxon>Bacilli</taxon>
        <taxon>Bacillales</taxon>
        <taxon>Paenibacillaceae</taxon>
        <taxon>Paenibacillus</taxon>
    </lineage>
</organism>
<dbReference type="EC" id="2.3.-.-" evidence="2"/>
<name>A0ABV5B4V8_9BACL</name>
<dbReference type="Proteomes" id="UP001580407">
    <property type="component" value="Unassembled WGS sequence"/>
</dbReference>
<dbReference type="RefSeq" id="WP_375524332.1">
    <property type="nucleotide sequence ID" value="NZ_JBHILM010000005.1"/>
</dbReference>
<dbReference type="InterPro" id="IPR051531">
    <property type="entry name" value="N-acetyltransferase"/>
</dbReference>
<dbReference type="GO" id="GO:0016746">
    <property type="term" value="F:acyltransferase activity"/>
    <property type="evidence" value="ECO:0007669"/>
    <property type="project" value="UniProtKB-KW"/>
</dbReference>
<keyword evidence="2" id="KW-0808">Transferase</keyword>
<dbReference type="Pfam" id="PF13302">
    <property type="entry name" value="Acetyltransf_3"/>
    <property type="match status" value="1"/>
</dbReference>
<evidence type="ECO:0000259" key="1">
    <source>
        <dbReference type="PROSITE" id="PS51186"/>
    </source>
</evidence>
<dbReference type="InterPro" id="IPR016181">
    <property type="entry name" value="Acyl_CoA_acyltransferase"/>
</dbReference>
<sequence length="195" mass="21941">MLTRQSLLSGLPELHTERIKLRPLGVEDYQPLRALLSLPDVIRYMNRNRRPPVERAGRLFRQIQSGSASLESIHYAIIPQEMERMAGLVSFQHWHEKKGEAQIGYLLDPACWGQGLAAEAAAGLLSFGIESLGLKRIEGRCHERNNASAKVLLKNGFRYIRRIGLAGPLDDGDGVLVYELTSEVYFAMDDLKKKN</sequence>
<evidence type="ECO:0000313" key="2">
    <source>
        <dbReference type="EMBL" id="MFB5680532.1"/>
    </source>
</evidence>
<dbReference type="SUPFAM" id="SSF55729">
    <property type="entry name" value="Acyl-CoA N-acyltransferases (Nat)"/>
    <property type="match status" value="1"/>
</dbReference>
<dbReference type="InterPro" id="IPR000182">
    <property type="entry name" value="GNAT_dom"/>
</dbReference>
<feature type="domain" description="N-acetyltransferase" evidence="1">
    <location>
        <begin position="19"/>
        <end position="183"/>
    </location>
</feature>
<dbReference type="PANTHER" id="PTHR43792:SF1">
    <property type="entry name" value="N-ACETYLTRANSFERASE DOMAIN-CONTAINING PROTEIN"/>
    <property type="match status" value="1"/>
</dbReference>
<dbReference type="PROSITE" id="PS51186">
    <property type="entry name" value="GNAT"/>
    <property type="match status" value="1"/>
</dbReference>
<dbReference type="PANTHER" id="PTHR43792">
    <property type="entry name" value="GNAT FAMILY, PUTATIVE (AFU_ORTHOLOGUE AFUA_3G00765)-RELATED-RELATED"/>
    <property type="match status" value="1"/>
</dbReference>
<reference evidence="2 3" key="1">
    <citation type="submission" date="2024-09" db="EMBL/GenBank/DDBJ databases">
        <authorList>
            <person name="Ruan L."/>
        </authorList>
    </citation>
    <scope>NUCLEOTIDE SEQUENCE [LARGE SCALE GENOMIC DNA]</scope>
    <source>
        <strain evidence="2 3">D33</strain>
    </source>
</reference>
<accession>A0ABV5B4V8</accession>
<proteinExistence type="predicted"/>
<gene>
    <name evidence="2" type="ORF">ACE3NQ_06375</name>
</gene>
<protein>
    <submittedName>
        <fullName evidence="2">GNAT family N-acetyltransferase</fullName>
        <ecNumber evidence="2">2.3.-.-</ecNumber>
    </submittedName>
</protein>
<keyword evidence="2" id="KW-0012">Acyltransferase</keyword>
<dbReference type="EMBL" id="JBHILM010000005">
    <property type="protein sequence ID" value="MFB5680532.1"/>
    <property type="molecule type" value="Genomic_DNA"/>
</dbReference>
<comment type="caution">
    <text evidence="2">The sequence shown here is derived from an EMBL/GenBank/DDBJ whole genome shotgun (WGS) entry which is preliminary data.</text>
</comment>